<dbReference type="Proteomes" id="UP000030752">
    <property type="component" value="Unassembled WGS sequence"/>
</dbReference>
<dbReference type="VEuPathDB" id="FungiDB:HMPREF1541_10152"/>
<dbReference type="PANTHER" id="PTHR36587:SF2">
    <property type="entry name" value="EXPRESSION SITE-ASSOCIATED GENE 3 (ESAG3)-LIKE PROTEIN"/>
    <property type="match status" value="1"/>
</dbReference>
<dbReference type="RefSeq" id="XP_008713045.1">
    <property type="nucleotide sequence ID" value="XM_008714823.1"/>
</dbReference>
<dbReference type="CDD" id="cd22997">
    <property type="entry name" value="GT_LH"/>
    <property type="match status" value="1"/>
</dbReference>
<evidence type="ECO:0000313" key="2">
    <source>
        <dbReference type="Proteomes" id="UP000030752"/>
    </source>
</evidence>
<sequence length="472" mass="54245">MLPTAAFSRRLTRAGALVFACFAFAFLTLHLYSPISYKLYHDPKRLHVAVFATSGNYFLCQLHLSAALLGFPAPVFINWNDEEDKDEMKQHLAKIEGALSYLESIPSHQQDDLVLMMDGFDIWFQLPHDYILQRYHQVVARAHERHVQAFGEELVAKHNIRNTVIFGPDKSCAPAGQDHVSCWAIPESWLPPMSFGPDTDHGRAMHNRPRWLNSGTVIGPARELKDVFERALQQNRDNHVTDSDQFYFSHVFGVQSYARRLLKLEYDAARGCDVAGDQEFLHPQHVDPKKKSIPNTDGRTEYYIGLDWSSDMFQTAGFYADYLTWIRHNQTSQYIQQQSETGNYHHHFTLPEDLLGRGPSEDKDLSSIDPALASWQSLPLATNTASKTVPTVMHINGKKGYRHLWWPRNWFFPYIEPMLKALRRQGIKNIGGDREALAGAWTFLKGEYGWEEWNTVCGRYEDRLMGKTKEPD</sequence>
<protein>
    <submittedName>
        <fullName evidence="1">Uncharacterized protein</fullName>
    </submittedName>
</protein>
<dbReference type="PANTHER" id="PTHR36587">
    <property type="entry name" value="EXPRESSION SITE-ASSOCIATED GENE 3 (ESAG3)-LIKE PROTEIN"/>
    <property type="match status" value="1"/>
</dbReference>
<reference evidence="1 2" key="1">
    <citation type="submission" date="2013-03" db="EMBL/GenBank/DDBJ databases">
        <title>The Genome Sequence of Phialophora europaea CBS 101466.</title>
        <authorList>
            <consortium name="The Broad Institute Genomics Platform"/>
            <person name="Cuomo C."/>
            <person name="de Hoog S."/>
            <person name="Gorbushina A."/>
            <person name="Walker B."/>
            <person name="Young S.K."/>
            <person name="Zeng Q."/>
            <person name="Gargeya S."/>
            <person name="Fitzgerald M."/>
            <person name="Haas B."/>
            <person name="Abouelleil A."/>
            <person name="Allen A.W."/>
            <person name="Alvarado L."/>
            <person name="Arachchi H.M."/>
            <person name="Berlin A.M."/>
            <person name="Chapman S.B."/>
            <person name="Gainer-Dewar J."/>
            <person name="Goldberg J."/>
            <person name="Griggs A."/>
            <person name="Gujja S."/>
            <person name="Hansen M."/>
            <person name="Howarth C."/>
            <person name="Imamovic A."/>
            <person name="Ireland A."/>
            <person name="Larimer J."/>
            <person name="McCowan C."/>
            <person name="Murphy C."/>
            <person name="Pearson M."/>
            <person name="Poon T.W."/>
            <person name="Priest M."/>
            <person name="Roberts A."/>
            <person name="Saif S."/>
            <person name="Shea T."/>
            <person name="Sisk P."/>
            <person name="Sykes S."/>
            <person name="Wortman J."/>
            <person name="Nusbaum C."/>
            <person name="Birren B."/>
        </authorList>
    </citation>
    <scope>NUCLEOTIDE SEQUENCE [LARGE SCALE GENOMIC DNA]</scope>
    <source>
        <strain evidence="1 2">CBS 101466</strain>
    </source>
</reference>
<gene>
    <name evidence="1" type="ORF">HMPREF1541_10152</name>
</gene>
<dbReference type="OrthoDB" id="422736at2759"/>
<dbReference type="AlphaFoldDB" id="W2S729"/>
<accession>W2S729</accession>
<name>W2S729_CYPE1</name>
<organism evidence="1 2">
    <name type="scientific">Cyphellophora europaea (strain CBS 101466)</name>
    <name type="common">Phialophora europaea</name>
    <dbReference type="NCBI Taxonomy" id="1220924"/>
    <lineage>
        <taxon>Eukaryota</taxon>
        <taxon>Fungi</taxon>
        <taxon>Dikarya</taxon>
        <taxon>Ascomycota</taxon>
        <taxon>Pezizomycotina</taxon>
        <taxon>Eurotiomycetes</taxon>
        <taxon>Chaetothyriomycetidae</taxon>
        <taxon>Chaetothyriales</taxon>
        <taxon>Cyphellophoraceae</taxon>
        <taxon>Cyphellophora</taxon>
    </lineage>
</organism>
<dbReference type="HOGENOM" id="CLU_020425_3_1_1"/>
<dbReference type="EMBL" id="KB822714">
    <property type="protein sequence ID" value="ETN44482.1"/>
    <property type="molecule type" value="Genomic_DNA"/>
</dbReference>
<dbReference type="InParanoid" id="W2S729"/>
<keyword evidence="2" id="KW-1185">Reference proteome</keyword>
<proteinExistence type="predicted"/>
<evidence type="ECO:0000313" key="1">
    <source>
        <dbReference type="EMBL" id="ETN44482.1"/>
    </source>
</evidence>
<dbReference type="GeneID" id="19977491"/>
<dbReference type="STRING" id="1220924.W2S729"/>
<dbReference type="eggNOG" id="ENOG502SM1S">
    <property type="taxonomic scope" value="Eukaryota"/>
</dbReference>